<evidence type="ECO:0000259" key="6">
    <source>
        <dbReference type="Pfam" id="PF05712"/>
    </source>
</evidence>
<dbReference type="Proteomes" id="UP000030759">
    <property type="component" value="Unassembled WGS sequence"/>
</dbReference>
<keyword evidence="5" id="KW-0539">Nucleus</keyword>
<organism evidence="7 8">
    <name type="scientific">Cricetulus griseus</name>
    <name type="common">Chinese hamster</name>
    <name type="synonym">Cricetulus barabensis griseus</name>
    <dbReference type="NCBI Taxonomy" id="10029"/>
    <lineage>
        <taxon>Eukaryota</taxon>
        <taxon>Metazoa</taxon>
        <taxon>Chordata</taxon>
        <taxon>Craniata</taxon>
        <taxon>Vertebrata</taxon>
        <taxon>Euteleostomi</taxon>
        <taxon>Mammalia</taxon>
        <taxon>Eutheria</taxon>
        <taxon>Euarchontoglires</taxon>
        <taxon>Glires</taxon>
        <taxon>Rodentia</taxon>
        <taxon>Myomorpha</taxon>
        <taxon>Muroidea</taxon>
        <taxon>Cricetidae</taxon>
        <taxon>Cricetinae</taxon>
        <taxon>Cricetulus</taxon>
    </lineage>
</organism>
<dbReference type="Pfam" id="PF05712">
    <property type="entry name" value="MRG"/>
    <property type="match status" value="1"/>
</dbReference>
<comment type="subcellular location">
    <subcellularLocation>
        <location evidence="1">Nucleus</location>
    </subcellularLocation>
</comment>
<proteinExistence type="predicted"/>
<keyword evidence="3" id="KW-0805">Transcription regulation</keyword>
<dbReference type="EMBL" id="KE684257">
    <property type="protein sequence ID" value="ERE65450.1"/>
    <property type="molecule type" value="Genomic_DNA"/>
</dbReference>
<evidence type="ECO:0000256" key="1">
    <source>
        <dbReference type="ARBA" id="ARBA00004123"/>
    </source>
</evidence>
<dbReference type="GO" id="GO:0035267">
    <property type="term" value="C:NuA4 histone acetyltransferase complex"/>
    <property type="evidence" value="ECO:0007669"/>
    <property type="project" value="TreeGrafter"/>
</dbReference>
<feature type="domain" description="MRG" evidence="6">
    <location>
        <begin position="9"/>
        <end position="62"/>
    </location>
</feature>
<dbReference type="PANTHER" id="PTHR10880:SF29">
    <property type="entry name" value="MORTALITY FACTOR 4-LIKE PROTEIN 1"/>
    <property type="match status" value="1"/>
</dbReference>
<feature type="non-terminal residue" evidence="7">
    <location>
        <position position="1"/>
    </location>
</feature>
<dbReference type="InterPro" id="IPR026541">
    <property type="entry name" value="MRG_dom"/>
</dbReference>
<dbReference type="Gene3D" id="1.10.274.30">
    <property type="entry name" value="MRG domain"/>
    <property type="match status" value="1"/>
</dbReference>
<keyword evidence="4" id="KW-0804">Transcription</keyword>
<gene>
    <name evidence="7" type="ORF">H671_xg20229</name>
</gene>
<protein>
    <submittedName>
        <fullName evidence="7">MRG containing protein</fullName>
    </submittedName>
</protein>
<accession>A0A061I0P5</accession>
<evidence type="ECO:0000256" key="2">
    <source>
        <dbReference type="ARBA" id="ARBA00022853"/>
    </source>
</evidence>
<dbReference type="PANTHER" id="PTHR10880">
    <property type="entry name" value="MORTALITY FACTOR 4-LIKE PROTEIN"/>
    <property type="match status" value="1"/>
</dbReference>
<dbReference type="GO" id="GO:0005634">
    <property type="term" value="C:nucleus"/>
    <property type="evidence" value="ECO:0007669"/>
    <property type="project" value="UniProtKB-SubCell"/>
</dbReference>
<dbReference type="InterPro" id="IPR038217">
    <property type="entry name" value="MRG_C_sf"/>
</dbReference>
<dbReference type="GO" id="GO:0006325">
    <property type="term" value="P:chromatin organization"/>
    <property type="evidence" value="ECO:0007669"/>
    <property type="project" value="UniProtKB-KW"/>
</dbReference>
<evidence type="ECO:0000313" key="7">
    <source>
        <dbReference type="EMBL" id="ERE65450.1"/>
    </source>
</evidence>
<reference evidence="8" key="1">
    <citation type="journal article" date="2013" name="Nat. Biotechnol.">
        <title>Chinese hamster genome sequenced from sorted chromosomes.</title>
        <authorList>
            <person name="Brinkrolf K."/>
            <person name="Rupp O."/>
            <person name="Laux H."/>
            <person name="Kollin F."/>
            <person name="Ernst W."/>
            <person name="Linke B."/>
            <person name="Kofler R."/>
            <person name="Romand S."/>
            <person name="Hesse F."/>
            <person name="Budach W.E."/>
            <person name="Galosy S."/>
            <person name="Muller D."/>
            <person name="Noll T."/>
            <person name="Wienberg J."/>
            <person name="Jostock T."/>
            <person name="Leonard M."/>
            <person name="Grillari J."/>
            <person name="Tauch A."/>
            <person name="Goesmann A."/>
            <person name="Helk B."/>
            <person name="Mott J.E."/>
            <person name="Puhler A."/>
            <person name="Borth N."/>
        </authorList>
    </citation>
    <scope>NUCLEOTIDE SEQUENCE [LARGE SCALE GENOMIC DNA]</scope>
    <source>
        <strain evidence="8">17A/GY</strain>
    </source>
</reference>
<evidence type="ECO:0000256" key="4">
    <source>
        <dbReference type="ARBA" id="ARBA00023163"/>
    </source>
</evidence>
<dbReference type="PROSITE" id="PS51640">
    <property type="entry name" value="MRG"/>
    <property type="match status" value="1"/>
</dbReference>
<dbReference type="AlphaFoldDB" id="A0A061I0P5"/>
<keyword evidence="2" id="KW-0156">Chromatin regulator</keyword>
<evidence type="ECO:0000256" key="3">
    <source>
        <dbReference type="ARBA" id="ARBA00023015"/>
    </source>
</evidence>
<evidence type="ECO:0000313" key="8">
    <source>
        <dbReference type="Proteomes" id="UP000030759"/>
    </source>
</evidence>
<sequence>SQRKSDYSEYSVDELVYGIREYFNKMLATQLLCQFEKPQYAEILFAYPDIPMSQIYRAPHFL</sequence>
<name>A0A061I0P5_CRIGR</name>
<dbReference type="InterPro" id="IPR008676">
    <property type="entry name" value="MRG"/>
</dbReference>
<dbReference type="GO" id="GO:0006355">
    <property type="term" value="P:regulation of DNA-templated transcription"/>
    <property type="evidence" value="ECO:0007669"/>
    <property type="project" value="InterPro"/>
</dbReference>
<evidence type="ECO:0000256" key="5">
    <source>
        <dbReference type="ARBA" id="ARBA00023242"/>
    </source>
</evidence>